<dbReference type="InterPro" id="IPR057135">
    <property type="entry name" value="At4g27190-like_LRR"/>
</dbReference>
<feature type="domain" description="Disease resistance protein At4g27190-like leucine-rich repeats" evidence="2">
    <location>
        <begin position="388"/>
        <end position="487"/>
    </location>
</feature>
<protein>
    <recommendedName>
        <fullName evidence="2">Disease resistance protein At4g27190-like leucine-rich repeats domain-containing protein</fullName>
    </recommendedName>
</protein>
<feature type="domain" description="Disease resistance protein At4g27190-like leucine-rich repeats" evidence="2">
    <location>
        <begin position="88"/>
        <end position="227"/>
    </location>
</feature>
<keyword evidence="4" id="KW-1185">Reference proteome</keyword>
<feature type="domain" description="Disease resistance protein At4g27190-like leucine-rich repeats" evidence="2">
    <location>
        <begin position="3"/>
        <end position="61"/>
    </location>
</feature>
<keyword evidence="1" id="KW-0611">Plant defense</keyword>
<dbReference type="InterPro" id="IPR050905">
    <property type="entry name" value="Plant_NBS-LRR"/>
</dbReference>
<dbReference type="Gene3D" id="3.80.10.10">
    <property type="entry name" value="Ribonuclease Inhibitor"/>
    <property type="match status" value="2"/>
</dbReference>
<dbReference type="EMBL" id="BSYR01000016">
    <property type="protein sequence ID" value="GMI78894.1"/>
    <property type="molecule type" value="Genomic_DNA"/>
</dbReference>
<evidence type="ECO:0000256" key="1">
    <source>
        <dbReference type="ARBA" id="ARBA00022821"/>
    </source>
</evidence>
<dbReference type="Pfam" id="PF23247">
    <property type="entry name" value="LRR_RPS2"/>
    <property type="match status" value="4"/>
</dbReference>
<gene>
    <name evidence="3" type="ORF">HRI_001558700</name>
</gene>
<dbReference type="OrthoDB" id="1750315at2759"/>
<comment type="caution">
    <text evidence="3">The sequence shown here is derived from an EMBL/GenBank/DDBJ whole genome shotgun (WGS) entry which is preliminary data.</text>
</comment>
<dbReference type="PANTHER" id="PTHR33463">
    <property type="entry name" value="NB-ARC DOMAIN-CONTAINING PROTEIN-RELATED"/>
    <property type="match status" value="1"/>
</dbReference>
<feature type="domain" description="Disease resistance protein At4g27190-like leucine-rich repeats" evidence="2">
    <location>
        <begin position="269"/>
        <end position="384"/>
    </location>
</feature>
<organism evidence="3 4">
    <name type="scientific">Hibiscus trionum</name>
    <name type="common">Flower of an hour</name>
    <dbReference type="NCBI Taxonomy" id="183268"/>
    <lineage>
        <taxon>Eukaryota</taxon>
        <taxon>Viridiplantae</taxon>
        <taxon>Streptophyta</taxon>
        <taxon>Embryophyta</taxon>
        <taxon>Tracheophyta</taxon>
        <taxon>Spermatophyta</taxon>
        <taxon>Magnoliopsida</taxon>
        <taxon>eudicotyledons</taxon>
        <taxon>Gunneridae</taxon>
        <taxon>Pentapetalae</taxon>
        <taxon>rosids</taxon>
        <taxon>malvids</taxon>
        <taxon>Malvales</taxon>
        <taxon>Malvaceae</taxon>
        <taxon>Malvoideae</taxon>
        <taxon>Hibiscus</taxon>
    </lineage>
</organism>
<dbReference type="InterPro" id="IPR032675">
    <property type="entry name" value="LRR_dom_sf"/>
</dbReference>
<sequence length="547" mass="62576">MVEDFVQLEFLHVEDCKMMEQVIFTEGSTEEERRNQMFFSKLKRLELEHLPKLTTFCFETQIGQHIQASNLEVHNSALFNEKVVFPSLEELTITGMRNCTQIWQDQLAVNSFCKLKKIRVEGCEQLLNIFPFNMVERLEELAELLIKNCDSFEEIIRPQGIIANESHAVTAPQSMAAETVTTKFAFPKLTCLVLDMLPRLRRFYSRMHATEWPSLKRMEVIKCPKVQIFAPQCHRFRETPSGNQVAISNQQALFYVNEDTFPVLEELTVSDGQLPSECFREVKRLNLQYFPQPSTAFPSGFIDSLPNLEKLVINDASICQIVQSEGFSNEGRHTPTAAQIKELRLSKLPELTHLWKEELQPGAALCNLGILIVLECGKLKTLGPSLLSLKNLTTLEVSRCHGFINLMACSTAKSLTLLEKISITDCERMEEIIACENEEIKGGIVFPKVKYLQLSSLPTLASFSLMHHAFEFPVLLRLIVTKFPKMKNFCQGDLSTPKLQQMHLTRDGEDELRWEGDLNTTIKHMFDEMNVQNSDVTKVTHQLPRLE</sequence>
<dbReference type="PANTHER" id="PTHR33463:SF209">
    <property type="entry name" value="DISEASE RESISTANCE PROTEIN RPS2-LIKE"/>
    <property type="match status" value="1"/>
</dbReference>
<dbReference type="SUPFAM" id="SSF52047">
    <property type="entry name" value="RNI-like"/>
    <property type="match status" value="1"/>
</dbReference>
<evidence type="ECO:0000313" key="3">
    <source>
        <dbReference type="EMBL" id="GMI78894.1"/>
    </source>
</evidence>
<evidence type="ECO:0000313" key="4">
    <source>
        <dbReference type="Proteomes" id="UP001165190"/>
    </source>
</evidence>
<evidence type="ECO:0000259" key="2">
    <source>
        <dbReference type="Pfam" id="PF23247"/>
    </source>
</evidence>
<name>A0A9W7HK60_HIBTR</name>
<reference evidence="3" key="1">
    <citation type="submission" date="2023-05" db="EMBL/GenBank/DDBJ databases">
        <title>Genome and transcriptome analyses reveal genes involved in the formation of fine ridges on petal epidermal cells in Hibiscus trionum.</title>
        <authorList>
            <person name="Koshimizu S."/>
            <person name="Masuda S."/>
            <person name="Ishii T."/>
            <person name="Shirasu K."/>
            <person name="Hoshino A."/>
            <person name="Arita M."/>
        </authorList>
    </citation>
    <scope>NUCLEOTIDE SEQUENCE</scope>
    <source>
        <strain evidence="3">Hamamatsu line</strain>
    </source>
</reference>
<accession>A0A9W7HK60</accession>
<proteinExistence type="predicted"/>
<dbReference type="AlphaFoldDB" id="A0A9W7HK60"/>
<dbReference type="Proteomes" id="UP001165190">
    <property type="component" value="Unassembled WGS sequence"/>
</dbReference>